<accession>A0A8S2VWL1</accession>
<comment type="caution">
    <text evidence="3">The sequence shown here is derived from an EMBL/GenBank/DDBJ whole genome shotgun (WGS) entry which is preliminary data.</text>
</comment>
<evidence type="ECO:0000256" key="1">
    <source>
        <dbReference type="SAM" id="SignalP"/>
    </source>
</evidence>
<evidence type="ECO:0000313" key="2">
    <source>
        <dbReference type="EMBL" id="CAF1602840.1"/>
    </source>
</evidence>
<dbReference type="EMBL" id="CAJNOK010051073">
    <property type="protein sequence ID" value="CAF1602840.1"/>
    <property type="molecule type" value="Genomic_DNA"/>
</dbReference>
<protein>
    <submittedName>
        <fullName evidence="3">Uncharacterized protein</fullName>
    </submittedName>
</protein>
<evidence type="ECO:0000313" key="4">
    <source>
        <dbReference type="Proteomes" id="UP000682733"/>
    </source>
</evidence>
<organism evidence="3 4">
    <name type="scientific">Didymodactylos carnosus</name>
    <dbReference type="NCBI Taxonomy" id="1234261"/>
    <lineage>
        <taxon>Eukaryota</taxon>
        <taxon>Metazoa</taxon>
        <taxon>Spiralia</taxon>
        <taxon>Gnathifera</taxon>
        <taxon>Rotifera</taxon>
        <taxon>Eurotatoria</taxon>
        <taxon>Bdelloidea</taxon>
        <taxon>Philodinida</taxon>
        <taxon>Philodinidae</taxon>
        <taxon>Didymodactylos</taxon>
    </lineage>
</organism>
<keyword evidence="1" id="KW-0732">Signal</keyword>
<name>A0A8S2VWL1_9BILA</name>
<dbReference type="EMBL" id="CAJOBA010074928">
    <property type="protein sequence ID" value="CAF4412381.1"/>
    <property type="molecule type" value="Genomic_DNA"/>
</dbReference>
<evidence type="ECO:0000313" key="3">
    <source>
        <dbReference type="EMBL" id="CAF4412381.1"/>
    </source>
</evidence>
<reference evidence="3" key="1">
    <citation type="submission" date="2021-02" db="EMBL/GenBank/DDBJ databases">
        <authorList>
            <person name="Nowell W R."/>
        </authorList>
    </citation>
    <scope>NUCLEOTIDE SEQUENCE</scope>
</reference>
<feature type="signal peptide" evidence="1">
    <location>
        <begin position="1"/>
        <end position="18"/>
    </location>
</feature>
<feature type="chain" id="PRO_5036273863" evidence="1">
    <location>
        <begin position="19"/>
        <end position="88"/>
    </location>
</feature>
<dbReference type="Proteomes" id="UP000677228">
    <property type="component" value="Unassembled WGS sequence"/>
</dbReference>
<dbReference type="Proteomes" id="UP000682733">
    <property type="component" value="Unassembled WGS sequence"/>
</dbReference>
<dbReference type="AlphaFoldDB" id="A0A8S2VWL1"/>
<sequence length="88" mass="9854">LISFVIVLLTLLFPSSHILENFKMVDNSIVKFIKETTNKLFGSLTDVSDTTATLTKQLLLQKLIASGLIEPNDIKKSLQNNKVFQKGF</sequence>
<gene>
    <name evidence="2" type="ORF">OVA965_LOCUS42207</name>
    <name evidence="3" type="ORF">TMI583_LOCUS44043</name>
</gene>
<proteinExistence type="predicted"/>
<feature type="non-terminal residue" evidence="3">
    <location>
        <position position="1"/>
    </location>
</feature>